<evidence type="ECO:0000313" key="5">
    <source>
        <dbReference type="Proteomes" id="UP000631114"/>
    </source>
</evidence>
<dbReference type="GO" id="GO:0009451">
    <property type="term" value="P:RNA modification"/>
    <property type="evidence" value="ECO:0007669"/>
    <property type="project" value="InterPro"/>
</dbReference>
<dbReference type="InterPro" id="IPR011990">
    <property type="entry name" value="TPR-like_helical_dom_sf"/>
</dbReference>
<dbReference type="InterPro" id="IPR046960">
    <property type="entry name" value="PPR_At4g14850-like_plant"/>
</dbReference>
<feature type="repeat" description="PPR" evidence="2">
    <location>
        <begin position="174"/>
        <end position="208"/>
    </location>
</feature>
<feature type="repeat" description="PPR" evidence="2">
    <location>
        <begin position="41"/>
        <end position="75"/>
    </location>
</feature>
<dbReference type="Pfam" id="PF20431">
    <property type="entry name" value="E_motif"/>
    <property type="match status" value="1"/>
</dbReference>
<dbReference type="InterPro" id="IPR002885">
    <property type="entry name" value="PPR_rpt"/>
</dbReference>
<dbReference type="InterPro" id="IPR032867">
    <property type="entry name" value="DYW_dom"/>
</dbReference>
<dbReference type="InterPro" id="IPR046848">
    <property type="entry name" value="E_motif"/>
</dbReference>
<evidence type="ECO:0000256" key="2">
    <source>
        <dbReference type="PROSITE-ProRule" id="PRU00708"/>
    </source>
</evidence>
<dbReference type="GO" id="GO:0008270">
    <property type="term" value="F:zinc ion binding"/>
    <property type="evidence" value="ECO:0007669"/>
    <property type="project" value="InterPro"/>
</dbReference>
<dbReference type="Gene3D" id="1.25.40.10">
    <property type="entry name" value="Tetratricopeptide repeat domain"/>
    <property type="match status" value="2"/>
</dbReference>
<evidence type="ECO:0000259" key="3">
    <source>
        <dbReference type="Pfam" id="PF14432"/>
    </source>
</evidence>
<name>A0A835INY4_9MAGN</name>
<protein>
    <recommendedName>
        <fullName evidence="3">DYW domain-containing protein</fullName>
    </recommendedName>
</protein>
<dbReference type="AlphaFoldDB" id="A0A835INY4"/>
<keyword evidence="5" id="KW-1185">Reference proteome</keyword>
<keyword evidence="1" id="KW-0677">Repeat</keyword>
<dbReference type="FunFam" id="1.25.40.10:FF:000184">
    <property type="entry name" value="Pentatricopeptide repeat-containing protein, chloroplastic"/>
    <property type="match status" value="1"/>
</dbReference>
<dbReference type="Pfam" id="PF14432">
    <property type="entry name" value="DYW_deaminase"/>
    <property type="match status" value="1"/>
</dbReference>
<dbReference type="PANTHER" id="PTHR47926">
    <property type="entry name" value="PENTATRICOPEPTIDE REPEAT-CONTAINING PROTEIN"/>
    <property type="match status" value="1"/>
</dbReference>
<feature type="domain" description="DYW" evidence="3">
    <location>
        <begin position="389"/>
        <end position="427"/>
    </location>
</feature>
<dbReference type="Proteomes" id="UP000631114">
    <property type="component" value="Unassembled WGS sequence"/>
</dbReference>
<dbReference type="Pfam" id="PF01535">
    <property type="entry name" value="PPR"/>
    <property type="match status" value="3"/>
</dbReference>
<sequence length="525" mass="59776">MRYRGVSPDHFTFPFVLKVCSHFQIGREVHSLVVKLGLDSDIFVENSLVNMYGSCGEVDIALKVFEEMDERDLVSWSSIIACLVDHGFNDEALGLFREMQLFTSIRPDEVTMVSVITAVSSLGSVELGRWAHFFIYRNGLDVTVSLGTSLINMYSRCGSIDEAVLVFYGMPKRNVITWTALINGLAVHGRSRESLRLFYEMGKSGLRPDYTTLTGVLVACSHGGLVEEGWSIFVSIRNKYGIDPGIEHYGCMVDLLGRAGLLSEAYEFIETMPIRKNPIVWRTLLGACVNHRNIELARRVKERLSLLDPHHDGDYVLLSNVYGGINRWDEKAKVRSSMRERRIEKRPGCSLVEVNSVIHEFVSGDNSHPQYEAVKELLGSILERLRLAGYSPDTSNVLFDIEEEEKEKNLSYHSEKLAVAYFLLWIKTSSIREKRYDTRKVACRAVFEMPREEAETKEERHCELRRTLTLLFGNPCYTTHDKEAVETADKDFLRNINWVSYHVESYVATLPVQLCGVWCHAELST</sequence>
<organism evidence="4 5">
    <name type="scientific">Coptis chinensis</name>
    <dbReference type="NCBI Taxonomy" id="261450"/>
    <lineage>
        <taxon>Eukaryota</taxon>
        <taxon>Viridiplantae</taxon>
        <taxon>Streptophyta</taxon>
        <taxon>Embryophyta</taxon>
        <taxon>Tracheophyta</taxon>
        <taxon>Spermatophyta</taxon>
        <taxon>Magnoliopsida</taxon>
        <taxon>Ranunculales</taxon>
        <taxon>Ranunculaceae</taxon>
        <taxon>Coptidoideae</taxon>
        <taxon>Coptis</taxon>
    </lineage>
</organism>
<proteinExistence type="predicted"/>
<gene>
    <name evidence="4" type="ORF">IFM89_031666</name>
</gene>
<dbReference type="EMBL" id="JADFTS010000002">
    <property type="protein sequence ID" value="KAF9622460.1"/>
    <property type="molecule type" value="Genomic_DNA"/>
</dbReference>
<reference evidence="4 5" key="1">
    <citation type="submission" date="2020-10" db="EMBL/GenBank/DDBJ databases">
        <title>The Coptis chinensis genome and diversification of protoberbering-type alkaloids.</title>
        <authorList>
            <person name="Wang B."/>
            <person name="Shu S."/>
            <person name="Song C."/>
            <person name="Liu Y."/>
        </authorList>
    </citation>
    <scope>NUCLEOTIDE SEQUENCE [LARGE SCALE GENOMIC DNA]</scope>
    <source>
        <strain evidence="4">HL-2020</strain>
        <tissue evidence="4">Leaf</tissue>
    </source>
</reference>
<evidence type="ECO:0000256" key="1">
    <source>
        <dbReference type="ARBA" id="ARBA00022737"/>
    </source>
</evidence>
<dbReference type="Pfam" id="PF13041">
    <property type="entry name" value="PPR_2"/>
    <property type="match status" value="1"/>
</dbReference>
<accession>A0A835INY4</accession>
<dbReference type="FunFam" id="1.25.40.10:FF:000427">
    <property type="entry name" value="Pentatricopeptide repeat-containing protein chloroplastic"/>
    <property type="match status" value="1"/>
</dbReference>
<comment type="caution">
    <text evidence="4">The sequence shown here is derived from an EMBL/GenBank/DDBJ whole genome shotgun (WGS) entry which is preliminary data.</text>
</comment>
<dbReference type="OrthoDB" id="185373at2759"/>
<dbReference type="PANTHER" id="PTHR47926:SF507">
    <property type="entry name" value="DYW DOMAIN-CONTAINING PROTEIN"/>
    <property type="match status" value="1"/>
</dbReference>
<dbReference type="GO" id="GO:0003723">
    <property type="term" value="F:RNA binding"/>
    <property type="evidence" value="ECO:0007669"/>
    <property type="project" value="InterPro"/>
</dbReference>
<dbReference type="PROSITE" id="PS51375">
    <property type="entry name" value="PPR"/>
    <property type="match status" value="2"/>
</dbReference>
<dbReference type="NCBIfam" id="TIGR00756">
    <property type="entry name" value="PPR"/>
    <property type="match status" value="2"/>
</dbReference>
<evidence type="ECO:0000313" key="4">
    <source>
        <dbReference type="EMBL" id="KAF9622460.1"/>
    </source>
</evidence>